<evidence type="ECO:0000313" key="4">
    <source>
        <dbReference type="EMBL" id="MBD8084558.1"/>
    </source>
</evidence>
<dbReference type="SMART" id="SM00342">
    <property type="entry name" value="HTH_ARAC"/>
    <property type="match status" value="1"/>
</dbReference>
<keyword evidence="5" id="KW-1185">Reference proteome</keyword>
<dbReference type="EMBL" id="JACYFS010000011">
    <property type="protein sequence ID" value="MBD8084558.1"/>
    <property type="molecule type" value="Genomic_DNA"/>
</dbReference>
<protein>
    <submittedName>
        <fullName evidence="4">AraC family transcriptional regulator</fullName>
    </submittedName>
</protein>
<proteinExistence type="predicted"/>
<evidence type="ECO:0000256" key="1">
    <source>
        <dbReference type="ARBA" id="ARBA00023125"/>
    </source>
</evidence>
<accession>A0ABR8ZGY0</accession>
<dbReference type="Gene3D" id="1.10.10.60">
    <property type="entry name" value="Homeodomain-like"/>
    <property type="match status" value="2"/>
</dbReference>
<keyword evidence="2" id="KW-1133">Transmembrane helix</keyword>
<dbReference type="PROSITE" id="PS01124">
    <property type="entry name" value="HTH_ARAC_FAMILY_2"/>
    <property type="match status" value="1"/>
</dbReference>
<name>A0ABR8ZGY0_9FLAO</name>
<dbReference type="Proteomes" id="UP000637299">
    <property type="component" value="Unassembled WGS sequence"/>
</dbReference>
<dbReference type="RefSeq" id="WP_191738417.1">
    <property type="nucleotide sequence ID" value="NZ_JACYFS010000011.1"/>
</dbReference>
<dbReference type="InterPro" id="IPR018060">
    <property type="entry name" value="HTH_AraC"/>
</dbReference>
<evidence type="ECO:0000256" key="2">
    <source>
        <dbReference type="SAM" id="Phobius"/>
    </source>
</evidence>
<comment type="caution">
    <text evidence="4">The sequence shown here is derived from an EMBL/GenBank/DDBJ whole genome shotgun (WGS) entry which is preliminary data.</text>
</comment>
<reference evidence="4 5" key="1">
    <citation type="submission" date="2020-09" db="EMBL/GenBank/DDBJ databases">
        <title>Genome seq and assembly of Chryseobacterium sp.</title>
        <authorList>
            <person name="Chhetri G."/>
        </authorList>
    </citation>
    <scope>NUCLEOTIDE SEQUENCE [LARGE SCALE GENOMIC DNA]</scope>
    <source>
        <strain evidence="4 5">GCR10</strain>
    </source>
</reference>
<feature type="domain" description="HTH araC/xylS-type" evidence="3">
    <location>
        <begin position="120"/>
        <end position="232"/>
    </location>
</feature>
<keyword evidence="2" id="KW-0812">Transmembrane</keyword>
<dbReference type="Pfam" id="PF12833">
    <property type="entry name" value="HTH_18"/>
    <property type="match status" value="1"/>
</dbReference>
<sequence>MHAEEKDDIQKERYYTKQLIKVDSFLKQDFTYLSSKIHKGYDRKNDLQEKKQWQIMKLTGLGFVIILGVAASVLMVLLVLHRKKKKEILQKYMLLQEKWESQQTLAVVKPACGRRSSLPEEVVKDLLVKLSDFEDNGGFRTKGLTLDMLAKNFGTNSNYLSVFINDTKGLYFKPYLMQLRINYIIKKLNEDKKYLTLKISGLAEDAGFLHRQNFSDAFLEMTGMRPIDYVKQKKLEAGSKM</sequence>
<evidence type="ECO:0000313" key="5">
    <source>
        <dbReference type="Proteomes" id="UP000637299"/>
    </source>
</evidence>
<evidence type="ECO:0000259" key="3">
    <source>
        <dbReference type="PROSITE" id="PS01124"/>
    </source>
</evidence>
<keyword evidence="2" id="KW-0472">Membrane</keyword>
<keyword evidence="1" id="KW-0238">DNA-binding</keyword>
<dbReference type="PANTHER" id="PTHR43280:SF29">
    <property type="entry name" value="ARAC-FAMILY TRANSCRIPTIONAL REGULATOR"/>
    <property type="match status" value="1"/>
</dbReference>
<organism evidence="4 5">
    <name type="scientific">Chryseobacterium caseinilyticum</name>
    <dbReference type="NCBI Taxonomy" id="2771428"/>
    <lineage>
        <taxon>Bacteria</taxon>
        <taxon>Pseudomonadati</taxon>
        <taxon>Bacteroidota</taxon>
        <taxon>Flavobacteriia</taxon>
        <taxon>Flavobacteriales</taxon>
        <taxon>Weeksellaceae</taxon>
        <taxon>Chryseobacterium group</taxon>
        <taxon>Chryseobacterium</taxon>
    </lineage>
</organism>
<dbReference type="PANTHER" id="PTHR43280">
    <property type="entry name" value="ARAC-FAMILY TRANSCRIPTIONAL REGULATOR"/>
    <property type="match status" value="1"/>
</dbReference>
<gene>
    <name evidence="4" type="ORF">IC610_19290</name>
</gene>
<feature type="transmembrane region" description="Helical" evidence="2">
    <location>
        <begin position="60"/>
        <end position="80"/>
    </location>
</feature>